<organism evidence="3 4">
    <name type="scientific">Amycolatopsis cynarae</name>
    <dbReference type="NCBI Taxonomy" id="2995223"/>
    <lineage>
        <taxon>Bacteria</taxon>
        <taxon>Bacillati</taxon>
        <taxon>Actinomycetota</taxon>
        <taxon>Actinomycetes</taxon>
        <taxon>Pseudonocardiales</taxon>
        <taxon>Pseudonocardiaceae</taxon>
        <taxon>Amycolatopsis</taxon>
    </lineage>
</organism>
<comment type="similarity">
    <text evidence="1">Belongs to the short-chain dehydrogenases/reductases (SDR) family.</text>
</comment>
<name>A0ABY7ATG9_9PSEU</name>
<dbReference type="Proteomes" id="UP001163203">
    <property type="component" value="Chromosome"/>
</dbReference>
<dbReference type="InterPro" id="IPR002347">
    <property type="entry name" value="SDR_fam"/>
</dbReference>
<reference evidence="3" key="1">
    <citation type="submission" date="2022-11" db="EMBL/GenBank/DDBJ databases">
        <authorList>
            <person name="Mo P."/>
        </authorList>
    </citation>
    <scope>NUCLEOTIDE SEQUENCE</scope>
    <source>
        <strain evidence="3">HUAS 11-8</strain>
    </source>
</reference>
<sequence length="249" mass="26057">MAGEQGVALVTGASRGLGAVIARALAADGRPVAVNYRSDAAGASVVVGKIRAAGGTAESFAADVTDEEAVPALVAEVEARLGPVDVLVVNATGPHGEIAVEELTWRAHLDQLEFFVKSPTLLLQAVLPGMKAHRGGRIIQIGSDIFERGLPRWSAYGAAKGAQIGLTRSWARELGPWGITVNLVAPGWIPVERHEGVPEESRAEYVADVPLGRFGRPDEIAAAVCFLASERASFVNGERITVNGGHTID</sequence>
<evidence type="ECO:0000313" key="3">
    <source>
        <dbReference type="EMBL" id="WAL63201.1"/>
    </source>
</evidence>
<dbReference type="SUPFAM" id="SSF51735">
    <property type="entry name" value="NAD(P)-binding Rossmann-fold domains"/>
    <property type="match status" value="1"/>
</dbReference>
<proteinExistence type="inferred from homology"/>
<dbReference type="Pfam" id="PF13561">
    <property type="entry name" value="adh_short_C2"/>
    <property type="match status" value="1"/>
</dbReference>
<keyword evidence="4" id="KW-1185">Reference proteome</keyword>
<evidence type="ECO:0000313" key="4">
    <source>
        <dbReference type="Proteomes" id="UP001163203"/>
    </source>
</evidence>
<dbReference type="EMBL" id="CP113836">
    <property type="protein sequence ID" value="WAL63201.1"/>
    <property type="molecule type" value="Genomic_DNA"/>
</dbReference>
<dbReference type="Gene3D" id="3.40.50.720">
    <property type="entry name" value="NAD(P)-binding Rossmann-like Domain"/>
    <property type="match status" value="1"/>
</dbReference>
<dbReference type="InterPro" id="IPR036291">
    <property type="entry name" value="NAD(P)-bd_dom_sf"/>
</dbReference>
<protein>
    <submittedName>
        <fullName evidence="3">SDR family oxidoreductase</fullName>
    </submittedName>
</protein>
<evidence type="ECO:0000256" key="1">
    <source>
        <dbReference type="ARBA" id="ARBA00006484"/>
    </source>
</evidence>
<dbReference type="PANTHER" id="PTHR43639">
    <property type="entry name" value="OXIDOREDUCTASE, SHORT-CHAIN DEHYDROGENASE/REDUCTASE FAMILY (AFU_ORTHOLOGUE AFUA_5G02870)"/>
    <property type="match status" value="1"/>
</dbReference>
<accession>A0ABY7ATG9</accession>
<dbReference type="RefSeq" id="WP_268440961.1">
    <property type="nucleotide sequence ID" value="NZ_CP113836.1"/>
</dbReference>
<dbReference type="PRINTS" id="PR00080">
    <property type="entry name" value="SDRFAMILY"/>
</dbReference>
<evidence type="ECO:0000256" key="2">
    <source>
        <dbReference type="ARBA" id="ARBA00023002"/>
    </source>
</evidence>
<dbReference type="PANTHER" id="PTHR43639:SF1">
    <property type="entry name" value="SHORT-CHAIN DEHYDROGENASE_REDUCTASE FAMILY PROTEIN"/>
    <property type="match status" value="1"/>
</dbReference>
<gene>
    <name evidence="3" type="ORF">ORV05_19420</name>
</gene>
<keyword evidence="2" id="KW-0560">Oxidoreductase</keyword>
<dbReference type="PRINTS" id="PR00081">
    <property type="entry name" value="GDHRDH"/>
</dbReference>